<evidence type="ECO:0000313" key="1">
    <source>
        <dbReference type="EMBL" id="GMR43586.1"/>
    </source>
</evidence>
<evidence type="ECO:0000313" key="2">
    <source>
        <dbReference type="Proteomes" id="UP001328107"/>
    </source>
</evidence>
<feature type="non-terminal residue" evidence="1">
    <location>
        <position position="1"/>
    </location>
</feature>
<organism evidence="1 2">
    <name type="scientific">Pristionchus mayeri</name>
    <dbReference type="NCBI Taxonomy" id="1317129"/>
    <lineage>
        <taxon>Eukaryota</taxon>
        <taxon>Metazoa</taxon>
        <taxon>Ecdysozoa</taxon>
        <taxon>Nematoda</taxon>
        <taxon>Chromadorea</taxon>
        <taxon>Rhabditida</taxon>
        <taxon>Rhabditina</taxon>
        <taxon>Diplogasteromorpha</taxon>
        <taxon>Diplogasteroidea</taxon>
        <taxon>Neodiplogasteridae</taxon>
        <taxon>Pristionchus</taxon>
    </lineage>
</organism>
<protein>
    <submittedName>
        <fullName evidence="1">Uncharacterized protein</fullName>
    </submittedName>
</protein>
<proteinExistence type="predicted"/>
<sequence length="78" mass="8953">IADDLDIFNRTVVELLIEERLPELVRKAEDVNGVDVILSERVQKNHFRVADLIEESCWVGKTIVSIVSKIFELKFLDA</sequence>
<name>A0AAN4ZRA7_9BILA</name>
<accession>A0AAN4ZRA7</accession>
<gene>
    <name evidence="1" type="ORF">PMAYCL1PPCAC_13781</name>
</gene>
<dbReference type="Proteomes" id="UP001328107">
    <property type="component" value="Unassembled WGS sequence"/>
</dbReference>
<comment type="caution">
    <text evidence="1">The sequence shown here is derived from an EMBL/GenBank/DDBJ whole genome shotgun (WGS) entry which is preliminary data.</text>
</comment>
<dbReference type="EMBL" id="BTRK01000003">
    <property type="protein sequence ID" value="GMR43586.1"/>
    <property type="molecule type" value="Genomic_DNA"/>
</dbReference>
<keyword evidence="2" id="KW-1185">Reference proteome</keyword>
<dbReference type="AlphaFoldDB" id="A0AAN4ZRA7"/>
<reference evidence="2" key="1">
    <citation type="submission" date="2022-10" db="EMBL/GenBank/DDBJ databases">
        <title>Genome assembly of Pristionchus species.</title>
        <authorList>
            <person name="Yoshida K."/>
            <person name="Sommer R.J."/>
        </authorList>
    </citation>
    <scope>NUCLEOTIDE SEQUENCE [LARGE SCALE GENOMIC DNA]</scope>
    <source>
        <strain evidence="2">RS5460</strain>
    </source>
</reference>